<reference evidence="1 2" key="1">
    <citation type="journal article" date="2024" name="BMC Genomics">
        <title>De novo assembly and annotation of Popillia japonica's genome with initial clues to its potential as an invasive pest.</title>
        <authorList>
            <person name="Cucini C."/>
            <person name="Boschi S."/>
            <person name="Funari R."/>
            <person name="Cardaioli E."/>
            <person name="Iannotti N."/>
            <person name="Marturano G."/>
            <person name="Paoli F."/>
            <person name="Bruttini M."/>
            <person name="Carapelli A."/>
            <person name="Frati F."/>
            <person name="Nardi F."/>
        </authorList>
    </citation>
    <scope>NUCLEOTIDE SEQUENCE [LARGE SCALE GENOMIC DNA]</scope>
    <source>
        <strain evidence="1">DMR45628</strain>
    </source>
</reference>
<dbReference type="EMBL" id="JASPKY010000421">
    <property type="protein sequence ID" value="KAK9701120.1"/>
    <property type="molecule type" value="Genomic_DNA"/>
</dbReference>
<sequence>MHLGDIKGKSTAESIVLQFKKEEKRELYKSLLINQQRYHDGGCLEKHMLGRTNHTATLNCGKCVIQFIFGGNTRYNQYDEVNHSLNFCINLTNVGTSRGPNVKNVIDKMSSPNNDRECLRSSESWSKEMLMPLLS</sequence>
<proteinExistence type="predicted"/>
<organism evidence="1 2">
    <name type="scientific">Popillia japonica</name>
    <name type="common">Japanese beetle</name>
    <dbReference type="NCBI Taxonomy" id="7064"/>
    <lineage>
        <taxon>Eukaryota</taxon>
        <taxon>Metazoa</taxon>
        <taxon>Ecdysozoa</taxon>
        <taxon>Arthropoda</taxon>
        <taxon>Hexapoda</taxon>
        <taxon>Insecta</taxon>
        <taxon>Pterygota</taxon>
        <taxon>Neoptera</taxon>
        <taxon>Endopterygota</taxon>
        <taxon>Coleoptera</taxon>
        <taxon>Polyphaga</taxon>
        <taxon>Scarabaeiformia</taxon>
        <taxon>Scarabaeidae</taxon>
        <taxon>Rutelinae</taxon>
        <taxon>Popillia</taxon>
    </lineage>
</organism>
<comment type="caution">
    <text evidence="1">The sequence shown here is derived from an EMBL/GenBank/DDBJ whole genome shotgun (WGS) entry which is preliminary data.</text>
</comment>
<gene>
    <name evidence="1" type="ORF">QE152_g30809</name>
</gene>
<evidence type="ECO:0000313" key="1">
    <source>
        <dbReference type="EMBL" id="KAK9701120.1"/>
    </source>
</evidence>
<dbReference type="AlphaFoldDB" id="A0AAW1JCM6"/>
<evidence type="ECO:0000313" key="2">
    <source>
        <dbReference type="Proteomes" id="UP001458880"/>
    </source>
</evidence>
<keyword evidence="2" id="KW-1185">Reference proteome</keyword>
<name>A0AAW1JCM6_POPJA</name>
<accession>A0AAW1JCM6</accession>
<protein>
    <submittedName>
        <fullName evidence="1">Uncharacterized protein</fullName>
    </submittedName>
</protein>
<dbReference type="Proteomes" id="UP001458880">
    <property type="component" value="Unassembled WGS sequence"/>
</dbReference>